<keyword evidence="4 7" id="KW-0689">Ribosomal protein</keyword>
<comment type="caution">
    <text evidence="8">The sequence shown here is derived from an EMBL/GenBank/DDBJ whole genome shotgun (WGS) entry which is preliminary data.</text>
</comment>
<comment type="similarity">
    <text evidence="1 7">Belongs to the bacterial ribosomal protein bS6 family.</text>
</comment>
<dbReference type="InterPro" id="IPR014717">
    <property type="entry name" value="Transl_elong_EF1B/ribsomal_bS6"/>
</dbReference>
<evidence type="ECO:0000256" key="1">
    <source>
        <dbReference type="ARBA" id="ARBA00009512"/>
    </source>
</evidence>
<dbReference type="Gene3D" id="3.30.70.60">
    <property type="match status" value="1"/>
</dbReference>
<evidence type="ECO:0000313" key="8">
    <source>
        <dbReference type="EMBL" id="KKR50055.1"/>
    </source>
</evidence>
<dbReference type="InterPro" id="IPR000529">
    <property type="entry name" value="Ribosomal_bS6"/>
</dbReference>
<sequence length="147" mass="16507">MAYELMAVLNPKADTDATAKKIEKFIADSKATSVKVEKLGRKELAYPIKKQKEADYFLFYFDAVGDGIKGLADKIRLEQEAVLRYLVIATKAKEIAGKQKKVVQQEEEKKTKVTVKTVTVPKTAVKTKKTPAKKKETKVVKEGFVNR</sequence>
<keyword evidence="5 7" id="KW-0687">Ribonucleoprotein</keyword>
<dbReference type="InterPro" id="IPR020814">
    <property type="entry name" value="Ribosomal_S6_plastid/chlpt"/>
</dbReference>
<dbReference type="SUPFAM" id="SSF54995">
    <property type="entry name" value="Ribosomal protein S6"/>
    <property type="match status" value="1"/>
</dbReference>
<accession>A0A0G0TSM6</accession>
<proteinExistence type="inferred from homology"/>
<reference evidence="8 9" key="1">
    <citation type="journal article" date="2015" name="Nature">
        <title>rRNA introns, odd ribosomes, and small enigmatic genomes across a large radiation of phyla.</title>
        <authorList>
            <person name="Brown C.T."/>
            <person name="Hug L.A."/>
            <person name="Thomas B.C."/>
            <person name="Sharon I."/>
            <person name="Castelle C.J."/>
            <person name="Singh A."/>
            <person name="Wilkins M.J."/>
            <person name="Williams K.H."/>
            <person name="Banfield J.F."/>
        </authorList>
    </citation>
    <scope>NUCLEOTIDE SEQUENCE [LARGE SCALE GENOMIC DNA]</scope>
</reference>
<dbReference type="Proteomes" id="UP000034531">
    <property type="component" value="Unassembled WGS sequence"/>
</dbReference>
<protein>
    <recommendedName>
        <fullName evidence="6 7">Small ribosomal subunit protein bS6</fullName>
    </recommendedName>
</protein>
<evidence type="ECO:0000256" key="4">
    <source>
        <dbReference type="ARBA" id="ARBA00022980"/>
    </source>
</evidence>
<dbReference type="PANTHER" id="PTHR21011">
    <property type="entry name" value="MITOCHONDRIAL 28S RIBOSOMAL PROTEIN S6"/>
    <property type="match status" value="1"/>
</dbReference>
<evidence type="ECO:0000256" key="2">
    <source>
        <dbReference type="ARBA" id="ARBA00022730"/>
    </source>
</evidence>
<dbReference type="CDD" id="cd00473">
    <property type="entry name" value="bS6"/>
    <property type="match status" value="1"/>
</dbReference>
<dbReference type="Pfam" id="PF01250">
    <property type="entry name" value="Ribosomal_S6"/>
    <property type="match status" value="1"/>
</dbReference>
<keyword evidence="2 7" id="KW-0699">rRNA-binding</keyword>
<name>A0A0G0TSM6_9BACT</name>
<evidence type="ECO:0000256" key="3">
    <source>
        <dbReference type="ARBA" id="ARBA00022884"/>
    </source>
</evidence>
<evidence type="ECO:0000256" key="6">
    <source>
        <dbReference type="ARBA" id="ARBA00035294"/>
    </source>
</evidence>
<dbReference type="GO" id="GO:0005737">
    <property type="term" value="C:cytoplasm"/>
    <property type="evidence" value="ECO:0007669"/>
    <property type="project" value="UniProtKB-ARBA"/>
</dbReference>
<dbReference type="EMBL" id="LBYI01000015">
    <property type="protein sequence ID" value="KKR50055.1"/>
    <property type="molecule type" value="Genomic_DNA"/>
</dbReference>
<dbReference type="AlphaFoldDB" id="A0A0G0TSM6"/>
<keyword evidence="3 7" id="KW-0694">RNA-binding</keyword>
<dbReference type="PANTHER" id="PTHR21011:SF1">
    <property type="entry name" value="SMALL RIBOSOMAL SUBUNIT PROTEIN BS6M"/>
    <property type="match status" value="1"/>
</dbReference>
<evidence type="ECO:0000256" key="7">
    <source>
        <dbReference type="HAMAP-Rule" id="MF_00360"/>
    </source>
</evidence>
<dbReference type="GO" id="GO:1990904">
    <property type="term" value="C:ribonucleoprotein complex"/>
    <property type="evidence" value="ECO:0007669"/>
    <property type="project" value="UniProtKB-KW"/>
</dbReference>
<dbReference type="GO" id="GO:0005840">
    <property type="term" value="C:ribosome"/>
    <property type="evidence" value="ECO:0007669"/>
    <property type="project" value="UniProtKB-KW"/>
</dbReference>
<dbReference type="InterPro" id="IPR035980">
    <property type="entry name" value="Ribosomal_bS6_sf"/>
</dbReference>
<dbReference type="PROSITE" id="PS01048">
    <property type="entry name" value="RIBOSOMAL_S6"/>
    <property type="match status" value="1"/>
</dbReference>
<dbReference type="InterPro" id="IPR020815">
    <property type="entry name" value="Ribosomal_bS6_CS"/>
</dbReference>
<dbReference type="PATRIC" id="fig|1618405.3.peg.613"/>
<gene>
    <name evidence="7" type="primary">rpsF</name>
    <name evidence="8" type="ORF">UT84_C0015G0003</name>
</gene>
<evidence type="ECO:0000313" key="9">
    <source>
        <dbReference type="Proteomes" id="UP000034531"/>
    </source>
</evidence>
<organism evidence="8 9">
    <name type="scientific">Candidatus Curtissbacteria bacterium GW2011_GWA1_40_16</name>
    <dbReference type="NCBI Taxonomy" id="1618405"/>
    <lineage>
        <taxon>Bacteria</taxon>
        <taxon>Candidatus Curtissiibacteriota</taxon>
    </lineage>
</organism>
<comment type="function">
    <text evidence="7">Binds together with bS18 to 16S ribosomal RNA.</text>
</comment>
<dbReference type="HAMAP" id="MF_00360">
    <property type="entry name" value="Ribosomal_bS6"/>
    <property type="match status" value="1"/>
</dbReference>
<dbReference type="GO" id="GO:0006412">
    <property type="term" value="P:translation"/>
    <property type="evidence" value="ECO:0007669"/>
    <property type="project" value="UniProtKB-UniRule"/>
</dbReference>
<evidence type="ECO:0000256" key="5">
    <source>
        <dbReference type="ARBA" id="ARBA00023274"/>
    </source>
</evidence>
<dbReference type="GO" id="GO:0003735">
    <property type="term" value="F:structural constituent of ribosome"/>
    <property type="evidence" value="ECO:0007669"/>
    <property type="project" value="InterPro"/>
</dbReference>
<dbReference type="GO" id="GO:0070181">
    <property type="term" value="F:small ribosomal subunit rRNA binding"/>
    <property type="evidence" value="ECO:0007669"/>
    <property type="project" value="TreeGrafter"/>
</dbReference>
<dbReference type="NCBIfam" id="TIGR00166">
    <property type="entry name" value="S6"/>
    <property type="match status" value="1"/>
</dbReference>